<protein>
    <recommendedName>
        <fullName evidence="7">Kinesin light chain</fullName>
    </recommendedName>
</protein>
<keyword evidence="2" id="KW-0963">Cytoplasm</keyword>
<sequence length="72" mass="8006">GKYAEAEAIDRQVLQLRETVLGKEHPDTLTNMSNLAVLLASQGQYTKAEAMNQQVLQLRETVLGKEHPDTLT</sequence>
<evidence type="ECO:0000256" key="1">
    <source>
        <dbReference type="ARBA" id="ARBA00004496"/>
    </source>
</evidence>
<dbReference type="Gene3D" id="1.25.40.10">
    <property type="entry name" value="Tetratricopeptide repeat domain"/>
    <property type="match status" value="1"/>
</dbReference>
<evidence type="ECO:0000256" key="3">
    <source>
        <dbReference type="ARBA" id="ARBA00022737"/>
    </source>
</evidence>
<dbReference type="EMBL" id="KZ613481">
    <property type="protein sequence ID" value="PMD21295.1"/>
    <property type="molecule type" value="Genomic_DNA"/>
</dbReference>
<proteinExistence type="predicted"/>
<dbReference type="STRING" id="1745343.A0A2J6Q4S3"/>
<evidence type="ECO:0000256" key="2">
    <source>
        <dbReference type="ARBA" id="ARBA00022490"/>
    </source>
</evidence>
<name>A0A2J6Q4S3_9HELO</name>
<dbReference type="GO" id="GO:0019894">
    <property type="term" value="F:kinesin binding"/>
    <property type="evidence" value="ECO:0007669"/>
    <property type="project" value="TreeGrafter"/>
</dbReference>
<gene>
    <name evidence="5" type="ORF">NA56DRAFT_528160</name>
</gene>
<reference evidence="5 6" key="1">
    <citation type="submission" date="2016-05" db="EMBL/GenBank/DDBJ databases">
        <title>A degradative enzymes factory behind the ericoid mycorrhizal symbiosis.</title>
        <authorList>
            <consortium name="DOE Joint Genome Institute"/>
            <person name="Martino E."/>
            <person name="Morin E."/>
            <person name="Grelet G."/>
            <person name="Kuo A."/>
            <person name="Kohler A."/>
            <person name="Daghino S."/>
            <person name="Barry K."/>
            <person name="Choi C."/>
            <person name="Cichocki N."/>
            <person name="Clum A."/>
            <person name="Copeland A."/>
            <person name="Hainaut M."/>
            <person name="Haridas S."/>
            <person name="Labutti K."/>
            <person name="Lindquist E."/>
            <person name="Lipzen A."/>
            <person name="Khouja H.-R."/>
            <person name="Murat C."/>
            <person name="Ohm R."/>
            <person name="Olson A."/>
            <person name="Spatafora J."/>
            <person name="Veneault-Fourrey C."/>
            <person name="Henrissat B."/>
            <person name="Grigoriev I."/>
            <person name="Martin F."/>
            <person name="Perotto S."/>
        </authorList>
    </citation>
    <scope>NUCLEOTIDE SEQUENCE [LARGE SCALE GENOMIC DNA]</scope>
    <source>
        <strain evidence="5 6">UAMH 7357</strain>
    </source>
</reference>
<evidence type="ECO:0000256" key="4">
    <source>
        <dbReference type="ARBA" id="ARBA00022803"/>
    </source>
</evidence>
<dbReference type="PANTHER" id="PTHR45783:SF3">
    <property type="entry name" value="KINESIN LIGHT CHAIN"/>
    <property type="match status" value="1"/>
</dbReference>
<keyword evidence="6" id="KW-1185">Reference proteome</keyword>
<dbReference type="GO" id="GO:0005737">
    <property type="term" value="C:cytoplasm"/>
    <property type="evidence" value="ECO:0007669"/>
    <property type="project" value="UniProtKB-SubCell"/>
</dbReference>
<feature type="non-terminal residue" evidence="5">
    <location>
        <position position="72"/>
    </location>
</feature>
<dbReference type="OrthoDB" id="3557990at2759"/>
<comment type="subcellular location">
    <subcellularLocation>
        <location evidence="1">Cytoplasm</location>
    </subcellularLocation>
</comment>
<dbReference type="Proteomes" id="UP000235672">
    <property type="component" value="Unassembled WGS sequence"/>
</dbReference>
<dbReference type="InterPro" id="IPR002151">
    <property type="entry name" value="Kinesin_light"/>
</dbReference>
<dbReference type="SUPFAM" id="SSF48452">
    <property type="entry name" value="TPR-like"/>
    <property type="match status" value="1"/>
</dbReference>
<dbReference type="Pfam" id="PF13424">
    <property type="entry name" value="TPR_12"/>
    <property type="match status" value="1"/>
</dbReference>
<organism evidence="5 6">
    <name type="scientific">Hyaloscypha hepaticicola</name>
    <dbReference type="NCBI Taxonomy" id="2082293"/>
    <lineage>
        <taxon>Eukaryota</taxon>
        <taxon>Fungi</taxon>
        <taxon>Dikarya</taxon>
        <taxon>Ascomycota</taxon>
        <taxon>Pezizomycotina</taxon>
        <taxon>Leotiomycetes</taxon>
        <taxon>Helotiales</taxon>
        <taxon>Hyaloscyphaceae</taxon>
        <taxon>Hyaloscypha</taxon>
    </lineage>
</organism>
<dbReference type="AlphaFoldDB" id="A0A2J6Q4S3"/>
<evidence type="ECO:0000313" key="5">
    <source>
        <dbReference type="EMBL" id="PMD21295.1"/>
    </source>
</evidence>
<dbReference type="InterPro" id="IPR011990">
    <property type="entry name" value="TPR-like_helical_dom_sf"/>
</dbReference>
<keyword evidence="4" id="KW-0802">TPR repeat</keyword>
<evidence type="ECO:0008006" key="7">
    <source>
        <dbReference type="Google" id="ProtNLM"/>
    </source>
</evidence>
<keyword evidence="3" id="KW-0677">Repeat</keyword>
<evidence type="ECO:0000313" key="6">
    <source>
        <dbReference type="Proteomes" id="UP000235672"/>
    </source>
</evidence>
<dbReference type="GO" id="GO:0005871">
    <property type="term" value="C:kinesin complex"/>
    <property type="evidence" value="ECO:0007669"/>
    <property type="project" value="InterPro"/>
</dbReference>
<feature type="non-terminal residue" evidence="5">
    <location>
        <position position="1"/>
    </location>
</feature>
<dbReference type="GO" id="GO:0007018">
    <property type="term" value="P:microtubule-based movement"/>
    <property type="evidence" value="ECO:0007669"/>
    <property type="project" value="TreeGrafter"/>
</dbReference>
<accession>A0A2J6Q4S3</accession>
<dbReference type="PANTHER" id="PTHR45783">
    <property type="entry name" value="KINESIN LIGHT CHAIN"/>
    <property type="match status" value="1"/>
</dbReference>